<keyword evidence="3" id="KW-0808">Transferase</keyword>
<dbReference type="GO" id="GO:0004674">
    <property type="term" value="F:protein serine/threonine kinase activity"/>
    <property type="evidence" value="ECO:0007669"/>
    <property type="project" value="UniProtKB-KW"/>
</dbReference>
<dbReference type="GO" id="GO:0005524">
    <property type="term" value="F:ATP binding"/>
    <property type="evidence" value="ECO:0007669"/>
    <property type="project" value="UniProtKB-KW"/>
</dbReference>
<evidence type="ECO:0000256" key="5">
    <source>
        <dbReference type="ARBA" id="ARBA00022777"/>
    </source>
</evidence>
<evidence type="ECO:0000256" key="9">
    <source>
        <dbReference type="SAM" id="SignalP"/>
    </source>
</evidence>
<evidence type="ECO:0000256" key="7">
    <source>
        <dbReference type="ARBA" id="ARBA00047899"/>
    </source>
</evidence>
<evidence type="ECO:0000259" key="10">
    <source>
        <dbReference type="Pfam" id="PF01163"/>
    </source>
</evidence>
<organism evidence="11 12">
    <name type="scientific">Rhodocollybia butyracea</name>
    <dbReference type="NCBI Taxonomy" id="206335"/>
    <lineage>
        <taxon>Eukaryota</taxon>
        <taxon>Fungi</taxon>
        <taxon>Dikarya</taxon>
        <taxon>Basidiomycota</taxon>
        <taxon>Agaricomycotina</taxon>
        <taxon>Agaricomycetes</taxon>
        <taxon>Agaricomycetidae</taxon>
        <taxon>Agaricales</taxon>
        <taxon>Marasmiineae</taxon>
        <taxon>Omphalotaceae</taxon>
        <taxon>Rhodocollybia</taxon>
    </lineage>
</organism>
<keyword evidence="5" id="KW-0418">Kinase</keyword>
<evidence type="ECO:0000256" key="8">
    <source>
        <dbReference type="ARBA" id="ARBA00048679"/>
    </source>
</evidence>
<feature type="domain" description="RIO-type" evidence="10">
    <location>
        <begin position="96"/>
        <end position="206"/>
    </location>
</feature>
<keyword evidence="9" id="KW-0732">Signal</keyword>
<dbReference type="Gene3D" id="1.10.510.10">
    <property type="entry name" value="Transferase(Phosphotransferase) domain 1"/>
    <property type="match status" value="1"/>
</dbReference>
<comment type="caution">
    <text evidence="11">The sequence shown here is derived from an EMBL/GenBank/DDBJ whole genome shotgun (WGS) entry which is preliminary data.</text>
</comment>
<dbReference type="InterPro" id="IPR018934">
    <property type="entry name" value="RIO_dom"/>
</dbReference>
<feature type="signal peptide" evidence="9">
    <location>
        <begin position="1"/>
        <end position="22"/>
    </location>
</feature>
<sequence length="211" mass="23554">MRFLSIALSLFVLSTVLPTIYAAPCQKEGCSLHHATHIPAGTTLTIDSKVAVIGAQLTTPADDKLCTVYRLASWDGKKNPTPGYVVKIFDLKSITKEEIEGLKRVGQYIAVDEKQKALVMREAQGETLDKLLAKHRILDKELHEKWIPKIAAEAAHIAKHCGIYHSDLNDGNIVIDMKTEKVTLIDWEYYIKDGDKGFMSDVEDIKEYLAS</sequence>
<evidence type="ECO:0000256" key="3">
    <source>
        <dbReference type="ARBA" id="ARBA00022679"/>
    </source>
</evidence>
<evidence type="ECO:0000256" key="1">
    <source>
        <dbReference type="ARBA" id="ARBA00012513"/>
    </source>
</evidence>
<dbReference type="SUPFAM" id="SSF56112">
    <property type="entry name" value="Protein kinase-like (PK-like)"/>
    <property type="match status" value="1"/>
</dbReference>
<dbReference type="Pfam" id="PF01163">
    <property type="entry name" value="RIO1"/>
    <property type="match status" value="1"/>
</dbReference>
<evidence type="ECO:0000256" key="4">
    <source>
        <dbReference type="ARBA" id="ARBA00022741"/>
    </source>
</evidence>
<reference evidence="11" key="1">
    <citation type="submission" date="2020-11" db="EMBL/GenBank/DDBJ databases">
        <authorList>
            <consortium name="DOE Joint Genome Institute"/>
            <person name="Ahrendt S."/>
            <person name="Riley R."/>
            <person name="Andreopoulos W."/>
            <person name="Labutti K."/>
            <person name="Pangilinan J."/>
            <person name="Ruiz-Duenas F.J."/>
            <person name="Barrasa J.M."/>
            <person name="Sanchez-Garcia M."/>
            <person name="Camarero S."/>
            <person name="Miyauchi S."/>
            <person name="Serrano A."/>
            <person name="Linde D."/>
            <person name="Babiker R."/>
            <person name="Drula E."/>
            <person name="Ayuso-Fernandez I."/>
            <person name="Pacheco R."/>
            <person name="Padilla G."/>
            <person name="Ferreira P."/>
            <person name="Barriuso J."/>
            <person name="Kellner H."/>
            <person name="Castanera R."/>
            <person name="Alfaro M."/>
            <person name="Ramirez L."/>
            <person name="Pisabarro A.G."/>
            <person name="Kuo A."/>
            <person name="Tritt A."/>
            <person name="Lipzen A."/>
            <person name="He G."/>
            <person name="Yan M."/>
            <person name="Ng V."/>
            <person name="Cullen D."/>
            <person name="Martin F."/>
            <person name="Rosso M.-N."/>
            <person name="Henrissat B."/>
            <person name="Hibbett D."/>
            <person name="Martinez A.T."/>
            <person name="Grigoriev I.V."/>
        </authorList>
    </citation>
    <scope>NUCLEOTIDE SEQUENCE</scope>
    <source>
        <strain evidence="11">AH 40177</strain>
    </source>
</reference>
<protein>
    <recommendedName>
        <fullName evidence="1">non-specific serine/threonine protein kinase</fullName>
        <ecNumber evidence="1">2.7.11.1</ecNumber>
    </recommendedName>
</protein>
<name>A0A9P5U6V8_9AGAR</name>
<keyword evidence="12" id="KW-1185">Reference proteome</keyword>
<keyword evidence="2" id="KW-0723">Serine/threonine-protein kinase</keyword>
<dbReference type="EC" id="2.7.11.1" evidence="1"/>
<dbReference type="AlphaFoldDB" id="A0A9P5U6V8"/>
<dbReference type="EMBL" id="JADNRY010000064">
    <property type="protein sequence ID" value="KAF9068164.1"/>
    <property type="molecule type" value="Genomic_DNA"/>
</dbReference>
<proteinExistence type="predicted"/>
<dbReference type="Proteomes" id="UP000772434">
    <property type="component" value="Unassembled WGS sequence"/>
</dbReference>
<comment type="catalytic activity">
    <reaction evidence="7">
        <text>L-threonyl-[protein] + ATP = O-phospho-L-threonyl-[protein] + ADP + H(+)</text>
        <dbReference type="Rhea" id="RHEA:46608"/>
        <dbReference type="Rhea" id="RHEA-COMP:11060"/>
        <dbReference type="Rhea" id="RHEA-COMP:11605"/>
        <dbReference type="ChEBI" id="CHEBI:15378"/>
        <dbReference type="ChEBI" id="CHEBI:30013"/>
        <dbReference type="ChEBI" id="CHEBI:30616"/>
        <dbReference type="ChEBI" id="CHEBI:61977"/>
        <dbReference type="ChEBI" id="CHEBI:456216"/>
        <dbReference type="EC" id="2.7.11.1"/>
    </reaction>
</comment>
<gene>
    <name evidence="11" type="ORF">BDP27DRAFT_1422199</name>
</gene>
<evidence type="ECO:0000256" key="6">
    <source>
        <dbReference type="ARBA" id="ARBA00022840"/>
    </source>
</evidence>
<evidence type="ECO:0000313" key="12">
    <source>
        <dbReference type="Proteomes" id="UP000772434"/>
    </source>
</evidence>
<dbReference type="InterPro" id="IPR011009">
    <property type="entry name" value="Kinase-like_dom_sf"/>
</dbReference>
<feature type="chain" id="PRO_5040498895" description="non-specific serine/threonine protein kinase" evidence="9">
    <location>
        <begin position="23"/>
        <end position="211"/>
    </location>
</feature>
<accession>A0A9P5U6V8</accession>
<keyword evidence="6" id="KW-0067">ATP-binding</keyword>
<evidence type="ECO:0000256" key="2">
    <source>
        <dbReference type="ARBA" id="ARBA00022527"/>
    </source>
</evidence>
<comment type="catalytic activity">
    <reaction evidence="8">
        <text>L-seryl-[protein] + ATP = O-phospho-L-seryl-[protein] + ADP + H(+)</text>
        <dbReference type="Rhea" id="RHEA:17989"/>
        <dbReference type="Rhea" id="RHEA-COMP:9863"/>
        <dbReference type="Rhea" id="RHEA-COMP:11604"/>
        <dbReference type="ChEBI" id="CHEBI:15378"/>
        <dbReference type="ChEBI" id="CHEBI:29999"/>
        <dbReference type="ChEBI" id="CHEBI:30616"/>
        <dbReference type="ChEBI" id="CHEBI:83421"/>
        <dbReference type="ChEBI" id="CHEBI:456216"/>
        <dbReference type="EC" id="2.7.11.1"/>
    </reaction>
</comment>
<evidence type="ECO:0000313" key="11">
    <source>
        <dbReference type="EMBL" id="KAF9068164.1"/>
    </source>
</evidence>
<keyword evidence="4" id="KW-0547">Nucleotide-binding</keyword>